<feature type="region of interest" description="Disordered" evidence="1">
    <location>
        <begin position="588"/>
        <end position="639"/>
    </location>
</feature>
<dbReference type="Gene3D" id="3.40.50.1000">
    <property type="entry name" value="HAD superfamily/HAD-like"/>
    <property type="match status" value="2"/>
</dbReference>
<proteinExistence type="predicted"/>
<evidence type="ECO:0000313" key="3">
    <source>
        <dbReference type="Proteomes" id="UP000186817"/>
    </source>
</evidence>
<dbReference type="InterPro" id="IPR023214">
    <property type="entry name" value="HAD_sf"/>
</dbReference>
<accession>A0A1Q9ER73</accession>
<dbReference type="InterPro" id="IPR006357">
    <property type="entry name" value="HAD-SF_hydro_IIA"/>
</dbReference>
<dbReference type="PANTHER" id="PTHR19288">
    <property type="entry name" value="4-NITROPHENYLPHOSPHATASE-RELATED"/>
    <property type="match status" value="1"/>
</dbReference>
<dbReference type="GO" id="GO:0005737">
    <property type="term" value="C:cytoplasm"/>
    <property type="evidence" value="ECO:0007669"/>
    <property type="project" value="TreeGrafter"/>
</dbReference>
<dbReference type="InterPro" id="IPR036412">
    <property type="entry name" value="HAD-like_sf"/>
</dbReference>
<dbReference type="SUPFAM" id="SSF56784">
    <property type="entry name" value="HAD-like"/>
    <property type="match status" value="1"/>
</dbReference>
<comment type="caution">
    <text evidence="2">The sequence shown here is derived from an EMBL/GenBank/DDBJ whole genome shotgun (WGS) entry which is preliminary data.</text>
</comment>
<keyword evidence="3" id="KW-1185">Reference proteome</keyword>
<dbReference type="GO" id="GO:0016791">
    <property type="term" value="F:phosphatase activity"/>
    <property type="evidence" value="ECO:0007669"/>
    <property type="project" value="TreeGrafter"/>
</dbReference>
<sequence>MHGIIPAVATASVARFPERRRLGATSPGPRGISSAAVVSAAVGLQLHHLCQSRRRSRLALNSIWSTSKPRKELLRPETRIAHATAPARADGIRLCSGMSELLESYDAFTLDQYGVLHDGRRARIAFESQGERSCTDMQPKWAQSAAASTAAQYVEACVRCGSQASWQTAAGIAKHGVFALDFGACSHPSFAAACTFLREAPRGICEIQFLDSTRPLSRMMLFRTLARAGSQQKGYRACSKPKLARLRLLASALAVFLAARGSRLEVLDLSSLQLGMDPVSCLSPLSAALFHHRGMELQWLNLSGCHLSNRGFALLLPVLVSAKLPKLQALLVAWNQLSDTHLLDTFLQQRAQLCASHLAAPFQLLDLSGNPDVVVATASRTEARGKRSMHKGAGLLSCISRSLALGLPLRILRLKHLRLTDEDMLPLLRLLRAQGRDCLDESLRAAPVSLEEVDLQSNDLSNDMARCVSEVLQLLRDLRNAPQLHATQEPLKQPQSPGGTASDPEPILERMLDLDDATNWALSDPEVEPRQPPLKASLGPDPLERKRQQRQMRMAANELAKRKPRRGKVRPAMEGQLLVHHELLHFTRQPPGRDSLDSAAPFPDETSSRGSSDSEGEAKISGPAAESADVWLRKEEDRRRGEAYPGAAECVAKMKEAGKPCVILSNYAGRAERQKEKLPKIGFNPEDLAGVVTSGEMAFRYLAKQGKFGKRVLWIAWSVPDHTPSAPTKPPFPTSGAAGYTLAESVEEADFILVSGVQSRFAGTAVEDACDYEETGNHRLYRPMFRAAIQRNLPMICANPDLRVMRPGGWKAYLGGSLAAYYERLGGQVLLETSTGPFLRWEESMEDGPGKQDDKNRSELGRVSGSQSSPGGTKDPLQRPFPQPLTEPVKARRQLCHAVAGGDEAKALELELDEEFRICHVGDSLNHDVKGAISVGFDAAFVALSASETSAKRSRCRCPRLSFPASAGEAQDPSVVRKPLKAMGQEQSLRVDWSNEFRWGRNTVTLELDNLTVSAMLAEKTIALEHCRVTLSTDVSVDCSGTYSASQTITISKTLDEKDVDPRFATGPKLTCSTRSRQHQVFKGHCSGKKIVVYSWVEVEAALKFKREGFWKRQWVASAEVEVALKAQTEVSDANSEEGEPAMEALPSLLTAGAAALALAARKI</sequence>
<feature type="region of interest" description="Disordered" evidence="1">
    <location>
        <begin position="486"/>
        <end position="506"/>
    </location>
</feature>
<feature type="region of interest" description="Disordered" evidence="1">
    <location>
        <begin position="523"/>
        <end position="552"/>
    </location>
</feature>
<dbReference type="AlphaFoldDB" id="A0A1Q9ER73"/>
<reference evidence="2 3" key="1">
    <citation type="submission" date="2016-02" db="EMBL/GenBank/DDBJ databases">
        <title>Genome analysis of coral dinoflagellate symbionts highlights evolutionary adaptations to a symbiotic lifestyle.</title>
        <authorList>
            <person name="Aranda M."/>
            <person name="Li Y."/>
            <person name="Liew Y.J."/>
            <person name="Baumgarten S."/>
            <person name="Simakov O."/>
            <person name="Wilson M."/>
            <person name="Piel J."/>
            <person name="Ashoor H."/>
            <person name="Bougouffa S."/>
            <person name="Bajic V.B."/>
            <person name="Ryu T."/>
            <person name="Ravasi T."/>
            <person name="Bayer T."/>
            <person name="Micklem G."/>
            <person name="Kim H."/>
            <person name="Bhak J."/>
            <person name="Lajeunesse T.C."/>
            <person name="Voolstra C.R."/>
        </authorList>
    </citation>
    <scope>NUCLEOTIDE SEQUENCE [LARGE SCALE GENOMIC DNA]</scope>
    <source>
        <strain evidence="2 3">CCMP2467</strain>
    </source>
</reference>
<name>A0A1Q9ER73_SYMMI</name>
<dbReference type="Pfam" id="PF13344">
    <property type="entry name" value="Hydrolase_6"/>
    <property type="match status" value="1"/>
</dbReference>
<dbReference type="InterPro" id="IPR032675">
    <property type="entry name" value="LRR_dom_sf"/>
</dbReference>
<feature type="region of interest" description="Disordered" evidence="1">
    <location>
        <begin position="840"/>
        <end position="884"/>
    </location>
</feature>
<gene>
    <name evidence="2" type="ORF">AK812_SmicGene6374</name>
</gene>
<dbReference type="EMBL" id="LSRX01000087">
    <property type="protein sequence ID" value="OLQ09936.1"/>
    <property type="molecule type" value="Genomic_DNA"/>
</dbReference>
<dbReference type="PANTHER" id="PTHR19288:SF90">
    <property type="entry name" value="OS08G0542600 PROTEIN"/>
    <property type="match status" value="1"/>
</dbReference>
<protein>
    <submittedName>
        <fullName evidence="2">Uncharacterized protein</fullName>
    </submittedName>
</protein>
<evidence type="ECO:0000256" key="1">
    <source>
        <dbReference type="SAM" id="MobiDB-lite"/>
    </source>
</evidence>
<evidence type="ECO:0000313" key="2">
    <source>
        <dbReference type="EMBL" id="OLQ09936.1"/>
    </source>
</evidence>
<dbReference type="OrthoDB" id="420378at2759"/>
<dbReference type="Gene3D" id="3.80.10.10">
    <property type="entry name" value="Ribonuclease Inhibitor"/>
    <property type="match status" value="1"/>
</dbReference>
<dbReference type="SUPFAM" id="SSF52047">
    <property type="entry name" value="RNI-like"/>
    <property type="match status" value="1"/>
</dbReference>
<feature type="compositionally biased region" description="Basic and acidic residues" evidence="1">
    <location>
        <begin position="840"/>
        <end position="860"/>
    </location>
</feature>
<dbReference type="Proteomes" id="UP000186817">
    <property type="component" value="Unassembled WGS sequence"/>
</dbReference>
<organism evidence="2 3">
    <name type="scientific">Symbiodinium microadriaticum</name>
    <name type="common">Dinoflagellate</name>
    <name type="synonym">Zooxanthella microadriatica</name>
    <dbReference type="NCBI Taxonomy" id="2951"/>
    <lineage>
        <taxon>Eukaryota</taxon>
        <taxon>Sar</taxon>
        <taxon>Alveolata</taxon>
        <taxon>Dinophyceae</taxon>
        <taxon>Suessiales</taxon>
        <taxon>Symbiodiniaceae</taxon>
        <taxon>Symbiodinium</taxon>
    </lineage>
</organism>